<dbReference type="SUPFAM" id="SSF56281">
    <property type="entry name" value="Metallo-hydrolase/oxidoreductase"/>
    <property type="match status" value="1"/>
</dbReference>
<dbReference type="STRING" id="162209.IJ22_15620"/>
<evidence type="ECO:0000256" key="4">
    <source>
        <dbReference type="ARBA" id="ARBA00022801"/>
    </source>
</evidence>
<sequence length="250" mass="28359">MYTVTILNNGEWVAPGTVIYLHAFGRHDPVKIVQNFFLVQGRGHTILIDTGIDNLEGYLTEEQIRRCVSAPSRTTEALLRQAGVAPEDVDTLILTHLHFDHYINARLFPNARIILNRREWLYVLMPENKRYAPRVGFPREAFGWLANEAWERLELVDGEVEVLPGIRVIWTGGHSPGHQMVTVETAQGIVIIPGDEIYMYENLEADIPIGYYYNFENVVAAMDLIRGMDAIVLPAHDPKVHELYPSSKIG</sequence>
<dbReference type="PATRIC" id="fig|162209.4.peg.1655"/>
<dbReference type="PANTHER" id="PTHR42978">
    <property type="entry name" value="QUORUM-QUENCHING LACTONASE YTNP-RELATED-RELATED"/>
    <property type="match status" value="1"/>
</dbReference>
<comment type="function">
    <text evidence="7">Counteracts the endogenous Pycsar antiviral defense system. Phosphodiesterase that enables metal-dependent hydrolysis of host cyclic nucleotide Pycsar defense signals such as cCMP and cUMP.</text>
</comment>
<organism evidence="10 11">
    <name type="scientific">Paenibacillus naphthalenovorans</name>
    <dbReference type="NCBI Taxonomy" id="162209"/>
    <lineage>
        <taxon>Bacteria</taxon>
        <taxon>Bacillati</taxon>
        <taxon>Bacillota</taxon>
        <taxon>Bacilli</taxon>
        <taxon>Bacillales</taxon>
        <taxon>Paenibacillaceae</taxon>
        <taxon>Paenibacillus</taxon>
    </lineage>
</organism>
<dbReference type="OrthoDB" id="9802897at2"/>
<comment type="similarity">
    <text evidence="2">Belongs to the metallo-beta-lactamase superfamily.</text>
</comment>
<dbReference type="Proteomes" id="UP000061660">
    <property type="component" value="Chromosome"/>
</dbReference>
<evidence type="ECO:0000256" key="3">
    <source>
        <dbReference type="ARBA" id="ARBA00022723"/>
    </source>
</evidence>
<dbReference type="InterPro" id="IPR001279">
    <property type="entry name" value="Metallo-B-lactamas"/>
</dbReference>
<protein>
    <submittedName>
        <fullName evidence="10">Metallo-beta-lactamase</fullName>
    </submittedName>
</protein>
<dbReference type="EMBL" id="CP013652">
    <property type="protein sequence ID" value="ALS21938.1"/>
    <property type="molecule type" value="Genomic_DNA"/>
</dbReference>
<dbReference type="InterPro" id="IPR051013">
    <property type="entry name" value="MBL_superfamily_lactonases"/>
</dbReference>
<dbReference type="PANTHER" id="PTHR42978:SF2">
    <property type="entry name" value="102 KBASES UNSTABLE REGION: FROM 1 TO 119443"/>
    <property type="match status" value="1"/>
</dbReference>
<comment type="cofactor">
    <cofactor evidence="1">
        <name>Zn(2+)</name>
        <dbReference type="ChEBI" id="CHEBI:29105"/>
    </cofactor>
</comment>
<keyword evidence="5" id="KW-0862">Zinc</keyword>
<reference evidence="11" key="1">
    <citation type="submission" date="2015-12" db="EMBL/GenBank/DDBJ databases">
        <title>Complete genome sequences of two moderately thermophilic Paenibacillus species.</title>
        <authorList>
            <person name="Butler R.III."/>
            <person name="Wang J."/>
            <person name="Stark B.C."/>
            <person name="Pombert J.-F."/>
        </authorList>
    </citation>
    <scope>NUCLEOTIDE SEQUENCE [LARGE SCALE GENOMIC DNA]</scope>
    <source>
        <strain evidence="11">32O-Y</strain>
    </source>
</reference>
<gene>
    <name evidence="10" type="ORF">IJ22_15620</name>
</gene>
<evidence type="ECO:0000259" key="9">
    <source>
        <dbReference type="SMART" id="SM00849"/>
    </source>
</evidence>
<keyword evidence="4" id="KW-0378">Hydrolase</keyword>
<dbReference type="RefSeq" id="WP_054820191.1">
    <property type="nucleotide sequence ID" value="NZ_BJCS01000029.1"/>
</dbReference>
<dbReference type="AlphaFoldDB" id="A0A0U2KYD1"/>
<comment type="catalytic activity">
    <reaction evidence="8">
        <text>3',5'-cyclic UMP + H2O = UMP + H(+)</text>
        <dbReference type="Rhea" id="RHEA:70575"/>
        <dbReference type="ChEBI" id="CHEBI:15377"/>
        <dbReference type="ChEBI" id="CHEBI:15378"/>
        <dbReference type="ChEBI" id="CHEBI:57865"/>
        <dbReference type="ChEBI" id="CHEBI:184387"/>
    </reaction>
    <physiologicalReaction direction="left-to-right" evidence="8">
        <dbReference type="Rhea" id="RHEA:70576"/>
    </physiologicalReaction>
</comment>
<dbReference type="CDD" id="cd07729">
    <property type="entry name" value="AHL_lactonase_MBL-fold"/>
    <property type="match status" value="1"/>
</dbReference>
<dbReference type="GO" id="GO:0046872">
    <property type="term" value="F:metal ion binding"/>
    <property type="evidence" value="ECO:0007669"/>
    <property type="project" value="UniProtKB-KW"/>
</dbReference>
<evidence type="ECO:0000313" key="10">
    <source>
        <dbReference type="EMBL" id="ALS21938.1"/>
    </source>
</evidence>
<name>A0A0U2KYD1_9BACL</name>
<keyword evidence="3" id="KW-0479">Metal-binding</keyword>
<feature type="domain" description="Metallo-beta-lactamase" evidence="9">
    <location>
        <begin position="33"/>
        <end position="236"/>
    </location>
</feature>
<comment type="catalytic activity">
    <reaction evidence="6">
        <text>3',5'-cyclic CMP + H2O = CMP + H(+)</text>
        <dbReference type="Rhea" id="RHEA:72675"/>
        <dbReference type="ChEBI" id="CHEBI:15377"/>
        <dbReference type="ChEBI" id="CHEBI:15378"/>
        <dbReference type="ChEBI" id="CHEBI:58003"/>
        <dbReference type="ChEBI" id="CHEBI:60377"/>
    </reaction>
    <physiologicalReaction direction="left-to-right" evidence="6">
        <dbReference type="Rhea" id="RHEA:72676"/>
    </physiologicalReaction>
</comment>
<dbReference type="GO" id="GO:0016787">
    <property type="term" value="F:hydrolase activity"/>
    <property type="evidence" value="ECO:0007669"/>
    <property type="project" value="UniProtKB-KW"/>
</dbReference>
<dbReference type="KEGG" id="pnp:IJ22_15620"/>
<evidence type="ECO:0000256" key="8">
    <source>
        <dbReference type="ARBA" id="ARBA00048505"/>
    </source>
</evidence>
<evidence type="ECO:0000313" key="11">
    <source>
        <dbReference type="Proteomes" id="UP000061660"/>
    </source>
</evidence>
<dbReference type="Gene3D" id="3.60.15.10">
    <property type="entry name" value="Ribonuclease Z/Hydroxyacylglutathione hydrolase-like"/>
    <property type="match status" value="1"/>
</dbReference>
<reference evidence="10 11" key="2">
    <citation type="journal article" date="2016" name="Genome Announc.">
        <title>Complete Genome Sequences of Two Interactive Moderate Thermophiles, Paenibacillus napthalenovorans 32O-Y and Paenibacillus sp. 32O-W.</title>
        <authorList>
            <person name="Butler R.R.III."/>
            <person name="Wang J."/>
            <person name="Stark B.C."/>
            <person name="Pombert J.F."/>
        </authorList>
    </citation>
    <scope>NUCLEOTIDE SEQUENCE [LARGE SCALE GENOMIC DNA]</scope>
    <source>
        <strain evidence="10 11">32O-Y</strain>
    </source>
</reference>
<evidence type="ECO:0000256" key="5">
    <source>
        <dbReference type="ARBA" id="ARBA00022833"/>
    </source>
</evidence>
<evidence type="ECO:0000256" key="7">
    <source>
        <dbReference type="ARBA" id="ARBA00034301"/>
    </source>
</evidence>
<accession>A0A0U2KYD1</accession>
<dbReference type="Pfam" id="PF00753">
    <property type="entry name" value="Lactamase_B"/>
    <property type="match status" value="1"/>
</dbReference>
<keyword evidence="11" id="KW-1185">Reference proteome</keyword>
<proteinExistence type="inferred from homology"/>
<evidence type="ECO:0000256" key="6">
    <source>
        <dbReference type="ARBA" id="ARBA00034221"/>
    </source>
</evidence>
<evidence type="ECO:0000256" key="1">
    <source>
        <dbReference type="ARBA" id="ARBA00001947"/>
    </source>
</evidence>
<dbReference type="SMART" id="SM00849">
    <property type="entry name" value="Lactamase_B"/>
    <property type="match status" value="1"/>
</dbReference>
<dbReference type="InterPro" id="IPR036866">
    <property type="entry name" value="RibonucZ/Hydroxyglut_hydro"/>
</dbReference>
<evidence type="ECO:0000256" key="2">
    <source>
        <dbReference type="ARBA" id="ARBA00007749"/>
    </source>
</evidence>